<dbReference type="Pfam" id="PF00144">
    <property type="entry name" value="Beta-lactamase"/>
    <property type="match status" value="1"/>
</dbReference>
<dbReference type="InterPro" id="IPR050789">
    <property type="entry name" value="Diverse_Enzym_Activities"/>
</dbReference>
<evidence type="ECO:0000259" key="3">
    <source>
        <dbReference type="Pfam" id="PF00144"/>
    </source>
</evidence>
<keyword evidence="2" id="KW-0378">Hydrolase</keyword>
<sequence length="349" mass="39108">MPVPSPDAPAIDPNSTFDMASAGKFITHIAALQLVERGLITLDDPIHPHLPELKHLNVLSKSANGDFSVKPATKKITLRHLLSYFSGIDHESNPLIKEWRTFTASEEKEYQVWRKLEFNTSEPYTTPLLYEPGEGWIYGASLIWTQVLVWRLTKVPFGKHVHDSVLKPIGMMSTVYNPEDHPDIRGRVLQMVKRDGDHLIPVENSTHGLVSSIPDFVRLMSDLLGPFSKILRQEHVDLLFEPQFSPGSAALKALRNDTENYAFPAGIPPTMVEPAVNHSLAGLVIEDEMPLSKMPKGAVTWNGMPNLIWCLHKEKGLGMVFMTQLLPVDDEKTVDLAMEFFRGAWGKFG</sequence>
<keyword evidence="5" id="KW-1185">Reference proteome</keyword>
<dbReference type="SUPFAM" id="SSF56601">
    <property type="entry name" value="beta-lactamase/transpeptidase-like"/>
    <property type="match status" value="1"/>
</dbReference>
<evidence type="ECO:0000313" key="4">
    <source>
        <dbReference type="EMBL" id="CZR65083.1"/>
    </source>
</evidence>
<dbReference type="PANTHER" id="PTHR43283:SF17">
    <property type="entry name" value="(LOVD), PUTATIVE (AFU_ORTHOLOGUE AFUA_5G00920)-RELATED"/>
    <property type="match status" value="1"/>
</dbReference>
<accession>A0A1L7XJ83</accession>
<name>A0A1L7XJ83_9HELO</name>
<evidence type="ECO:0000313" key="5">
    <source>
        <dbReference type="Proteomes" id="UP000184330"/>
    </source>
</evidence>
<organism evidence="4 5">
    <name type="scientific">Phialocephala subalpina</name>
    <dbReference type="NCBI Taxonomy" id="576137"/>
    <lineage>
        <taxon>Eukaryota</taxon>
        <taxon>Fungi</taxon>
        <taxon>Dikarya</taxon>
        <taxon>Ascomycota</taxon>
        <taxon>Pezizomycotina</taxon>
        <taxon>Leotiomycetes</taxon>
        <taxon>Helotiales</taxon>
        <taxon>Mollisiaceae</taxon>
        <taxon>Phialocephala</taxon>
        <taxon>Phialocephala fortinii species complex</taxon>
    </lineage>
</organism>
<dbReference type="OrthoDB" id="428260at2759"/>
<reference evidence="4 5" key="1">
    <citation type="submission" date="2016-03" db="EMBL/GenBank/DDBJ databases">
        <authorList>
            <person name="Ploux O."/>
        </authorList>
    </citation>
    <scope>NUCLEOTIDE SEQUENCE [LARGE SCALE GENOMIC DNA]</scope>
    <source>
        <strain evidence="4 5">UAMH 11012</strain>
    </source>
</reference>
<gene>
    <name evidence="4" type="ORF">PAC_14983</name>
</gene>
<evidence type="ECO:0000256" key="1">
    <source>
        <dbReference type="ARBA" id="ARBA00009009"/>
    </source>
</evidence>
<feature type="domain" description="Beta-lactamase-related" evidence="3">
    <location>
        <begin position="11"/>
        <end position="330"/>
    </location>
</feature>
<dbReference type="Proteomes" id="UP000184330">
    <property type="component" value="Unassembled WGS sequence"/>
</dbReference>
<dbReference type="InterPro" id="IPR001466">
    <property type="entry name" value="Beta-lactam-related"/>
</dbReference>
<dbReference type="PANTHER" id="PTHR43283">
    <property type="entry name" value="BETA-LACTAMASE-RELATED"/>
    <property type="match status" value="1"/>
</dbReference>
<comment type="similarity">
    <text evidence="1">Belongs to the class-A beta-lactamase family.</text>
</comment>
<protein>
    <recommendedName>
        <fullName evidence="3">Beta-lactamase-related domain-containing protein</fullName>
    </recommendedName>
</protein>
<dbReference type="STRING" id="576137.A0A1L7XJ83"/>
<dbReference type="AlphaFoldDB" id="A0A1L7XJ83"/>
<proteinExistence type="inferred from homology"/>
<dbReference type="InterPro" id="IPR012338">
    <property type="entry name" value="Beta-lactam/transpept-like"/>
</dbReference>
<evidence type="ECO:0000256" key="2">
    <source>
        <dbReference type="ARBA" id="ARBA00022801"/>
    </source>
</evidence>
<dbReference type="EMBL" id="FJOG01000029">
    <property type="protein sequence ID" value="CZR65083.1"/>
    <property type="molecule type" value="Genomic_DNA"/>
</dbReference>
<dbReference type="Gene3D" id="3.40.710.10">
    <property type="entry name" value="DD-peptidase/beta-lactamase superfamily"/>
    <property type="match status" value="1"/>
</dbReference>
<dbReference type="GO" id="GO:0016787">
    <property type="term" value="F:hydrolase activity"/>
    <property type="evidence" value="ECO:0007669"/>
    <property type="project" value="UniProtKB-KW"/>
</dbReference>